<sequence>MINLHFPAFILNLYPSTSNANSTCISILMTQEFIVIHVLNCGENNCNVSMQRLTRSKGGVNEWLHWLPAYLHKFIGYVIRKTYSYSRLMITSRGYAFGKREFWLNMARQSYQKDGPLLVIACGRDTISISSSIKRLASENAFVIQDLNSFDMVITSRHDYYPLTPRVQEKVAQFLKRWITPSEAPDKHVVLTLGALHQIDFAALCNVASAWHDEFIMIKAFADNPKV</sequence>
<dbReference type="Pfam" id="PF06258">
    <property type="entry name" value="Mito_fiss_Elm1"/>
    <property type="match status" value="1"/>
</dbReference>
<organism evidence="1 2">
    <name type="scientific">Erythroxylum novogranatense</name>
    <dbReference type="NCBI Taxonomy" id="1862640"/>
    <lineage>
        <taxon>Eukaryota</taxon>
        <taxon>Viridiplantae</taxon>
        <taxon>Streptophyta</taxon>
        <taxon>Embryophyta</taxon>
        <taxon>Tracheophyta</taxon>
        <taxon>Spermatophyta</taxon>
        <taxon>Magnoliopsida</taxon>
        <taxon>eudicotyledons</taxon>
        <taxon>Gunneridae</taxon>
        <taxon>Pentapetalae</taxon>
        <taxon>rosids</taxon>
        <taxon>fabids</taxon>
        <taxon>Malpighiales</taxon>
        <taxon>Erythroxylaceae</taxon>
        <taxon>Erythroxylum</taxon>
    </lineage>
</organism>
<dbReference type="Proteomes" id="UP001159364">
    <property type="component" value="Linkage Group LG04"/>
</dbReference>
<evidence type="ECO:0000313" key="1">
    <source>
        <dbReference type="EMBL" id="KAJ8767781.1"/>
    </source>
</evidence>
<evidence type="ECO:0000313" key="2">
    <source>
        <dbReference type="Proteomes" id="UP001159364"/>
    </source>
</evidence>
<proteinExistence type="predicted"/>
<reference evidence="1 2" key="1">
    <citation type="submission" date="2021-09" db="EMBL/GenBank/DDBJ databases">
        <title>Genomic insights and catalytic innovation underlie evolution of tropane alkaloids biosynthesis.</title>
        <authorList>
            <person name="Wang Y.-J."/>
            <person name="Tian T."/>
            <person name="Huang J.-P."/>
            <person name="Huang S.-X."/>
        </authorList>
    </citation>
    <scope>NUCLEOTIDE SEQUENCE [LARGE SCALE GENOMIC DNA]</scope>
    <source>
        <strain evidence="1">KIB-2018</strain>
        <tissue evidence="1">Leaf</tissue>
    </source>
</reference>
<name>A0AAV8TLM2_9ROSI</name>
<gene>
    <name evidence="1" type="ORF">K2173_020721</name>
</gene>
<dbReference type="AlphaFoldDB" id="A0AAV8TLM2"/>
<dbReference type="InterPro" id="IPR009367">
    <property type="entry name" value="Elm1-like"/>
</dbReference>
<accession>A0AAV8TLM2</accession>
<keyword evidence="2" id="KW-1185">Reference proteome</keyword>
<dbReference type="GO" id="GO:0000266">
    <property type="term" value="P:mitochondrial fission"/>
    <property type="evidence" value="ECO:0007669"/>
    <property type="project" value="TreeGrafter"/>
</dbReference>
<dbReference type="PANTHER" id="PTHR33986:SF2">
    <property type="entry name" value="MITOCHONDRIAL FISSION PROTEIN ELM1"/>
    <property type="match status" value="1"/>
</dbReference>
<dbReference type="GO" id="GO:0005741">
    <property type="term" value="C:mitochondrial outer membrane"/>
    <property type="evidence" value="ECO:0007669"/>
    <property type="project" value="TreeGrafter"/>
</dbReference>
<protein>
    <submittedName>
        <fullName evidence="1">Uncharacterized protein</fullName>
    </submittedName>
</protein>
<dbReference type="PANTHER" id="PTHR33986">
    <property type="entry name" value="OS02G0535700 PROTEIN"/>
    <property type="match status" value="1"/>
</dbReference>
<dbReference type="EMBL" id="JAIWQS010000004">
    <property type="protein sequence ID" value="KAJ8767781.1"/>
    <property type="molecule type" value="Genomic_DNA"/>
</dbReference>
<comment type="caution">
    <text evidence="1">The sequence shown here is derived from an EMBL/GenBank/DDBJ whole genome shotgun (WGS) entry which is preliminary data.</text>
</comment>